<dbReference type="Gene3D" id="3.30.710.10">
    <property type="entry name" value="Potassium Channel Kv1.1, Chain A"/>
    <property type="match status" value="1"/>
</dbReference>
<dbReference type="OrthoDB" id="298084at2759"/>
<dbReference type="Pfam" id="PF07707">
    <property type="entry name" value="BACK"/>
    <property type="match status" value="1"/>
</dbReference>
<feature type="domain" description="BTB" evidence="1">
    <location>
        <begin position="23"/>
        <end position="131"/>
    </location>
</feature>
<name>A0A8H3QLU8_9GLOM</name>
<dbReference type="SMART" id="SM00875">
    <property type="entry name" value="BACK"/>
    <property type="match status" value="1"/>
</dbReference>
<organism evidence="3 4">
    <name type="scientific">Rhizophagus clarus</name>
    <dbReference type="NCBI Taxonomy" id="94130"/>
    <lineage>
        <taxon>Eukaryota</taxon>
        <taxon>Fungi</taxon>
        <taxon>Fungi incertae sedis</taxon>
        <taxon>Mucoromycota</taxon>
        <taxon>Glomeromycotina</taxon>
        <taxon>Glomeromycetes</taxon>
        <taxon>Glomerales</taxon>
        <taxon>Glomeraceae</taxon>
        <taxon>Rhizophagus</taxon>
    </lineage>
</organism>
<dbReference type="PANTHER" id="PTHR24410:SF23">
    <property type="entry name" value="BTB DOMAIN-CONTAINING PROTEIN-RELATED"/>
    <property type="match status" value="1"/>
</dbReference>
<sequence length="542" mass="62413">MVSKFHSSLSEALSLMLNDSDDYNVIIQVGENQNIKEFRAHSNILKARSPYFKGALSAIEYSENEENDEFLAKEKKKNQILVLPSEMVKKRSEGWISKKDNMIEFRKPNISPTVFEMILKYIYTGEVNLTKVPGENILGLLVASDELLLEELLSHVQGYLIEKQTTWVEKNFVLVLHTVFKLSSCKKLQDHCLESICADPQPFITSKDFPSLDKDILYGLLKRDDLNIEEIVVWDYLIKWGIQQTPGLKSRNNNRTKWNNKNYEALKKTLNKFIPLIRFTAIGSTDFFDKVRPYKAVIPYHIYEEAMEFYLKNTSPKTTTLPPRVGNTRFGSKLIKPKLISIIAGWIERKNVNSSSLIKKYKFDLLYRSSQDGFNVNTIQNKCNGQGPCIVLVKHQQSAKIYGGYNPVCFSYSEQWIYTTGSFIFSFENSEDIENMQISRVNSNYYSYAIYDSSYGFNFGSSLYTCGNNNVYFNNSCYYDNNTINVLSPYLSNSFVPEEIEIFKTTLQICNFFSHNRNCETNPVSVIINFIASIFPCPARIV</sequence>
<dbReference type="PROSITE" id="PS51886">
    <property type="entry name" value="TLDC"/>
    <property type="match status" value="1"/>
</dbReference>
<feature type="domain" description="TLDc" evidence="2">
    <location>
        <begin position="333"/>
        <end position="506"/>
    </location>
</feature>
<dbReference type="PROSITE" id="PS50097">
    <property type="entry name" value="BTB"/>
    <property type="match status" value="1"/>
</dbReference>
<dbReference type="EMBL" id="BLAL01000079">
    <property type="protein sequence ID" value="GES84186.1"/>
    <property type="molecule type" value="Genomic_DNA"/>
</dbReference>
<dbReference type="InterPro" id="IPR000210">
    <property type="entry name" value="BTB/POZ_dom"/>
</dbReference>
<dbReference type="Proteomes" id="UP000615446">
    <property type="component" value="Unassembled WGS sequence"/>
</dbReference>
<evidence type="ECO:0000259" key="2">
    <source>
        <dbReference type="PROSITE" id="PS51886"/>
    </source>
</evidence>
<dbReference type="CDD" id="cd18186">
    <property type="entry name" value="BTB_POZ_ZBTB_KLHL-like"/>
    <property type="match status" value="1"/>
</dbReference>
<protein>
    <recommendedName>
        <fullName evidence="5">BTB domain-containing protein</fullName>
    </recommendedName>
</protein>
<reference evidence="3" key="1">
    <citation type="submission" date="2019-10" db="EMBL/GenBank/DDBJ databases">
        <title>Conservation and host-specific expression of non-tandemly repeated heterogenous ribosome RNA gene in arbuscular mycorrhizal fungi.</title>
        <authorList>
            <person name="Maeda T."/>
            <person name="Kobayashi Y."/>
            <person name="Nakagawa T."/>
            <person name="Ezawa T."/>
            <person name="Yamaguchi K."/>
            <person name="Bino T."/>
            <person name="Nishimoto Y."/>
            <person name="Shigenobu S."/>
            <person name="Kawaguchi M."/>
        </authorList>
    </citation>
    <scope>NUCLEOTIDE SEQUENCE</scope>
    <source>
        <strain evidence="3">HR1</strain>
    </source>
</reference>
<gene>
    <name evidence="3" type="ORF">RCL2_001131200</name>
</gene>
<evidence type="ECO:0008006" key="5">
    <source>
        <dbReference type="Google" id="ProtNLM"/>
    </source>
</evidence>
<dbReference type="AlphaFoldDB" id="A0A8H3QLU8"/>
<dbReference type="PANTHER" id="PTHR24410">
    <property type="entry name" value="HL07962P-RELATED"/>
    <property type="match status" value="1"/>
</dbReference>
<accession>A0A8H3QLU8</accession>
<evidence type="ECO:0000313" key="4">
    <source>
        <dbReference type="Proteomes" id="UP000615446"/>
    </source>
</evidence>
<evidence type="ECO:0000313" key="3">
    <source>
        <dbReference type="EMBL" id="GES84186.1"/>
    </source>
</evidence>
<dbReference type="SUPFAM" id="SSF54695">
    <property type="entry name" value="POZ domain"/>
    <property type="match status" value="1"/>
</dbReference>
<dbReference type="Pfam" id="PF00651">
    <property type="entry name" value="BTB"/>
    <property type="match status" value="1"/>
</dbReference>
<evidence type="ECO:0000259" key="1">
    <source>
        <dbReference type="PROSITE" id="PS50097"/>
    </source>
</evidence>
<dbReference type="InterPro" id="IPR051481">
    <property type="entry name" value="BTB-POZ/Galectin-3-binding"/>
</dbReference>
<dbReference type="Pfam" id="PF07534">
    <property type="entry name" value="TLD"/>
    <property type="match status" value="1"/>
</dbReference>
<dbReference type="InterPro" id="IPR011705">
    <property type="entry name" value="BACK"/>
</dbReference>
<dbReference type="Gene3D" id="1.25.40.420">
    <property type="match status" value="1"/>
</dbReference>
<proteinExistence type="predicted"/>
<comment type="caution">
    <text evidence="3">The sequence shown here is derived from an EMBL/GenBank/DDBJ whole genome shotgun (WGS) entry which is preliminary data.</text>
</comment>
<dbReference type="SMART" id="SM00225">
    <property type="entry name" value="BTB"/>
    <property type="match status" value="1"/>
</dbReference>
<dbReference type="InterPro" id="IPR006571">
    <property type="entry name" value="TLDc_dom"/>
</dbReference>
<dbReference type="InterPro" id="IPR011333">
    <property type="entry name" value="SKP1/BTB/POZ_sf"/>
</dbReference>